<comment type="caution">
    <text evidence="2">The sequence shown here is derived from an EMBL/GenBank/DDBJ whole genome shotgun (WGS) entry which is preliminary data.</text>
</comment>
<dbReference type="InterPro" id="IPR019748">
    <property type="entry name" value="FERM_central"/>
</dbReference>
<dbReference type="Gene3D" id="2.30.29.30">
    <property type="entry name" value="Pleckstrin-homology domain (PH domain)/Phosphotyrosine-binding domain (PTB)"/>
    <property type="match status" value="2"/>
</dbReference>
<dbReference type="GO" id="GO:0007229">
    <property type="term" value="P:integrin-mediated signaling pathway"/>
    <property type="evidence" value="ECO:0007669"/>
    <property type="project" value="InterPro"/>
</dbReference>
<accession>A0A7L3PY92</accession>
<evidence type="ECO:0000259" key="1">
    <source>
        <dbReference type="Pfam" id="PF00373"/>
    </source>
</evidence>
<dbReference type="GO" id="GO:0070527">
    <property type="term" value="P:platelet aggregation"/>
    <property type="evidence" value="ECO:0007669"/>
    <property type="project" value="TreeGrafter"/>
</dbReference>
<evidence type="ECO:0000313" key="3">
    <source>
        <dbReference type="Proteomes" id="UP000551443"/>
    </source>
</evidence>
<sequence length="231" mass="25323">VTPEGDLGAQKFCIKLRVPTPEGMSETLLRCRDAHQYARWVAGCHLASRGASLSAASLRAEVQGVLGALGVQPGGEDPGVPSWALSRPPPDPRQLLPPRFQRKFKAKQFASQLMEVLNRVGTLTPGQARLRFVEAWRALPEFGLGHFVVRFQGAGRDEILAVGPSQLLRIDPSSGAVTRSWRHSDLHQWDVNWDSQQVRLRLTGDVTLGLRVLSASPRVLHQFLGGYLALG</sequence>
<dbReference type="GO" id="GO:0033622">
    <property type="term" value="P:integrin activation"/>
    <property type="evidence" value="ECO:0007669"/>
    <property type="project" value="TreeGrafter"/>
</dbReference>
<dbReference type="InterPro" id="IPR011993">
    <property type="entry name" value="PH-like_dom_sf"/>
</dbReference>
<name>A0A7L3PY92_9DEND</name>
<organism evidence="2 3">
    <name type="scientific">Xiphorhynchus elegans</name>
    <name type="common">elegant woodcreeper</name>
    <dbReference type="NCBI Taxonomy" id="269412"/>
    <lineage>
        <taxon>Eukaryota</taxon>
        <taxon>Metazoa</taxon>
        <taxon>Chordata</taxon>
        <taxon>Craniata</taxon>
        <taxon>Vertebrata</taxon>
        <taxon>Euteleostomi</taxon>
        <taxon>Archelosauria</taxon>
        <taxon>Archosauria</taxon>
        <taxon>Dinosauria</taxon>
        <taxon>Saurischia</taxon>
        <taxon>Theropoda</taxon>
        <taxon>Coelurosauria</taxon>
        <taxon>Aves</taxon>
        <taxon>Neognathae</taxon>
        <taxon>Neoaves</taxon>
        <taxon>Telluraves</taxon>
        <taxon>Australaves</taxon>
        <taxon>Passeriformes</taxon>
        <taxon>Dendrocolaptidae</taxon>
        <taxon>Xiphorhynchus</taxon>
    </lineage>
</organism>
<dbReference type="GO" id="GO:0005178">
    <property type="term" value="F:integrin binding"/>
    <property type="evidence" value="ECO:0007669"/>
    <property type="project" value="TreeGrafter"/>
</dbReference>
<dbReference type="GO" id="GO:0033632">
    <property type="term" value="P:regulation of cell-cell adhesion mediated by integrin"/>
    <property type="evidence" value="ECO:0007669"/>
    <property type="project" value="TreeGrafter"/>
</dbReference>
<dbReference type="SUPFAM" id="SSF50729">
    <property type="entry name" value="PH domain-like"/>
    <property type="match status" value="1"/>
</dbReference>
<dbReference type="GO" id="GO:0030055">
    <property type="term" value="C:cell-substrate junction"/>
    <property type="evidence" value="ECO:0007669"/>
    <property type="project" value="TreeGrafter"/>
</dbReference>
<dbReference type="EMBL" id="VZUH01087624">
    <property type="protein sequence ID" value="NXU94510.1"/>
    <property type="molecule type" value="Genomic_DNA"/>
</dbReference>
<dbReference type="AlphaFoldDB" id="A0A7L3PY92"/>
<gene>
    <name evidence="2" type="primary">Fermt3</name>
    <name evidence="2" type="ORF">XIPELE_R15114</name>
</gene>
<dbReference type="Proteomes" id="UP000551443">
    <property type="component" value="Unassembled WGS sequence"/>
</dbReference>
<evidence type="ECO:0000313" key="2">
    <source>
        <dbReference type="EMBL" id="NXU94510.1"/>
    </source>
</evidence>
<keyword evidence="3" id="KW-1185">Reference proteome</keyword>
<protein>
    <submittedName>
        <fullName evidence="2">URP2 protein</fullName>
    </submittedName>
</protein>
<feature type="non-terminal residue" evidence="2">
    <location>
        <position position="231"/>
    </location>
</feature>
<dbReference type="GO" id="GO:0007159">
    <property type="term" value="P:leukocyte cell-cell adhesion"/>
    <property type="evidence" value="ECO:0007669"/>
    <property type="project" value="TreeGrafter"/>
</dbReference>
<dbReference type="PANTHER" id="PTHR16160">
    <property type="entry name" value="FERMITIN 2-RELATED"/>
    <property type="match status" value="1"/>
</dbReference>
<proteinExistence type="predicted"/>
<feature type="non-terminal residue" evidence="2">
    <location>
        <position position="1"/>
    </location>
</feature>
<reference evidence="2 3" key="1">
    <citation type="submission" date="2019-09" db="EMBL/GenBank/DDBJ databases">
        <title>Bird 10,000 Genomes (B10K) Project - Family phase.</title>
        <authorList>
            <person name="Zhang G."/>
        </authorList>
    </citation>
    <scope>NUCLEOTIDE SEQUENCE [LARGE SCALE GENOMIC DNA]</scope>
    <source>
        <strain evidence="2">OUT-0059</strain>
        <tissue evidence="2">Muscle</tissue>
    </source>
</reference>
<dbReference type="GO" id="GO:0007160">
    <property type="term" value="P:cell-matrix adhesion"/>
    <property type="evidence" value="ECO:0007669"/>
    <property type="project" value="TreeGrafter"/>
</dbReference>
<dbReference type="PANTHER" id="PTHR16160:SF1">
    <property type="entry name" value="FERMITIN FAMILY HOMOLOG 3"/>
    <property type="match status" value="1"/>
</dbReference>
<dbReference type="Pfam" id="PF00373">
    <property type="entry name" value="FERM_M"/>
    <property type="match status" value="1"/>
</dbReference>
<feature type="domain" description="FERM central" evidence="1">
    <location>
        <begin position="93"/>
        <end position="147"/>
    </location>
</feature>
<dbReference type="InterPro" id="IPR037843">
    <property type="entry name" value="Kindlin/fermitin"/>
</dbReference>